<name>A0A7K0CXP3_9NOCA</name>
<comment type="caution">
    <text evidence="1">The sequence shown here is derived from an EMBL/GenBank/DDBJ whole genome shotgun (WGS) entry which is preliminary data.</text>
</comment>
<protein>
    <submittedName>
        <fullName evidence="1">Uncharacterized protein</fullName>
    </submittedName>
</protein>
<dbReference type="OrthoDB" id="4554485at2"/>
<dbReference type="RefSeq" id="WP_153408268.1">
    <property type="nucleotide sequence ID" value="NZ_WEGK01000002.1"/>
</dbReference>
<dbReference type="AlphaFoldDB" id="A0A7K0CXP3"/>
<proteinExistence type="predicted"/>
<gene>
    <name evidence="1" type="ORF">NRB20_12620</name>
</gene>
<accession>A0A7K0CXP3</accession>
<reference evidence="1 2" key="1">
    <citation type="submission" date="2019-10" db="EMBL/GenBank/DDBJ databases">
        <title>Nocardia macrotermitis sp. nov. and Nocardia aurantia sp. nov., isolated from the gut of fungus growing-termite Macrotermes natalensis.</title>
        <authorList>
            <person name="Benndorf R."/>
            <person name="Schwitalla J."/>
            <person name="Martin K."/>
            <person name="De Beer W."/>
            <person name="Kaster A.-K."/>
            <person name="Vollmers J."/>
            <person name="Poulsen M."/>
            <person name="Beemelmanns C."/>
        </authorList>
    </citation>
    <scope>NUCLEOTIDE SEQUENCE [LARGE SCALE GENOMIC DNA]</scope>
    <source>
        <strain evidence="1 2">RB20</strain>
    </source>
</reference>
<dbReference type="Proteomes" id="UP000438448">
    <property type="component" value="Unassembled WGS sequence"/>
</dbReference>
<dbReference type="EMBL" id="WEGK01000002">
    <property type="protein sequence ID" value="MQY18193.1"/>
    <property type="molecule type" value="Genomic_DNA"/>
</dbReference>
<sequence length="132" mass="14247">MGIPQIDFGNAEIKALNEAVANGSFSITAEAAHEAKHQYDVMLTEIARVRQQVNRATHVTGFGGFQSAQELQAGFANKATDGVAVVDQLSDAVRQVQIAYLRAGKQFEEADQVNADRLRRLANTTQDNGDAS</sequence>
<evidence type="ECO:0000313" key="2">
    <source>
        <dbReference type="Proteomes" id="UP000438448"/>
    </source>
</evidence>
<organism evidence="1 2">
    <name type="scientific">Nocardia macrotermitis</name>
    <dbReference type="NCBI Taxonomy" id="2585198"/>
    <lineage>
        <taxon>Bacteria</taxon>
        <taxon>Bacillati</taxon>
        <taxon>Actinomycetota</taxon>
        <taxon>Actinomycetes</taxon>
        <taxon>Mycobacteriales</taxon>
        <taxon>Nocardiaceae</taxon>
        <taxon>Nocardia</taxon>
    </lineage>
</organism>
<keyword evidence="2" id="KW-1185">Reference proteome</keyword>
<evidence type="ECO:0000313" key="1">
    <source>
        <dbReference type="EMBL" id="MQY18193.1"/>
    </source>
</evidence>